<evidence type="ECO:0000313" key="1">
    <source>
        <dbReference type="EMBL" id="MDN3593038.1"/>
    </source>
</evidence>
<dbReference type="EMBL" id="JAUFPX010000020">
    <property type="protein sequence ID" value="MDN3593038.1"/>
    <property type="molecule type" value="Genomic_DNA"/>
</dbReference>
<dbReference type="Proteomes" id="UP001224644">
    <property type="component" value="Unassembled WGS sequence"/>
</dbReference>
<gene>
    <name evidence="1" type="ORF">QWZ12_20780</name>
</gene>
<proteinExistence type="predicted"/>
<keyword evidence="2" id="KW-1185">Reference proteome</keyword>
<comment type="caution">
    <text evidence="1">The sequence shown here is derived from an EMBL/GenBank/DDBJ whole genome shotgun (WGS) entry which is preliminary data.</text>
</comment>
<dbReference type="RefSeq" id="WP_238225297.1">
    <property type="nucleotide sequence ID" value="NZ_BPQD01000011.1"/>
</dbReference>
<accession>A0ABT8BMH4</accession>
<evidence type="ECO:0000313" key="2">
    <source>
        <dbReference type="Proteomes" id="UP001224644"/>
    </source>
</evidence>
<organism evidence="1 2">
    <name type="scientific">Methylobacterium adhaesivum</name>
    <dbReference type="NCBI Taxonomy" id="333297"/>
    <lineage>
        <taxon>Bacteria</taxon>
        <taxon>Pseudomonadati</taxon>
        <taxon>Pseudomonadota</taxon>
        <taxon>Alphaproteobacteria</taxon>
        <taxon>Hyphomicrobiales</taxon>
        <taxon>Methylobacteriaceae</taxon>
        <taxon>Methylobacterium</taxon>
    </lineage>
</organism>
<protein>
    <submittedName>
        <fullName evidence="1">Uncharacterized protein</fullName>
    </submittedName>
</protein>
<reference evidence="2" key="1">
    <citation type="journal article" date="2019" name="Int. J. Syst. Evol. Microbiol.">
        <title>The Global Catalogue of Microorganisms (GCM) 10K type strain sequencing project: providing services to taxonomists for standard genome sequencing and annotation.</title>
        <authorList>
            <consortium name="The Broad Institute Genomics Platform"/>
            <consortium name="The Broad Institute Genome Sequencing Center for Infectious Disease"/>
            <person name="Wu L."/>
            <person name="Ma J."/>
        </authorList>
    </citation>
    <scope>NUCLEOTIDE SEQUENCE [LARGE SCALE GENOMIC DNA]</scope>
    <source>
        <strain evidence="2">CECT 7069</strain>
    </source>
</reference>
<name>A0ABT8BMH4_9HYPH</name>
<sequence length="435" mass="46876">MRRLACRDGDTSWLDAMPVHAAISTCEGLGVSALHDAGVSMRGLTLKDWSDASLEGFRIASGGRESVHGFLTTLVGRARDRGRIGLKETYGYLILSLGRSVTDPAFKPIRDVVREHAFAHLPLEAGIKVLGEILDRKRVHTVFSAAVASNTTWPTMRKLMARRGLGPSSDLAEPKGRSRAAVDVDRISSLIADHAGSIGSTEVMGRIGITRKHLLELVARGLVPTLAGPDKAARAKNRFRPADIDAFIENLFTGAVDIEVPNARQVPLGAARASAAANIGDLFDAIVGGKLAWKGSLRGGRRFTDLLVDADEVMRVMRTEAPKAGLQKNEVGSVVPGLRTEVVAALIATGQLSVVEEFCPRNRRRIPVVTRESVDAFRDRYVTVAEVGKVMDVPARMALRILRQAGRKAAFDVDTAKAWIFARSEVLGTGWPGIA</sequence>